<sequence>MVDQVQARPGSRPATMDGPAFESIPAQAEPLDITQDKQWATLAHLGGVAGALPSYLVLRVMGDRGPFTKQESREALNFSLLPTLIIVGSIALALLPAVGWIFALIAALTWVVLTVQSVIAGIKVNQGEPYQYRGNTHLYDTLQTKRSAKA</sequence>
<accession>A0ABP5JFI4</accession>
<evidence type="ECO:0000256" key="1">
    <source>
        <dbReference type="ARBA" id="ARBA00004141"/>
    </source>
</evidence>
<keyword evidence="3 5" id="KW-1133">Transmembrane helix</keyword>
<evidence type="ECO:0000256" key="5">
    <source>
        <dbReference type="SAM" id="Phobius"/>
    </source>
</evidence>
<evidence type="ECO:0000256" key="2">
    <source>
        <dbReference type="ARBA" id="ARBA00022692"/>
    </source>
</evidence>
<feature type="transmembrane region" description="Helical" evidence="5">
    <location>
        <begin position="101"/>
        <end position="122"/>
    </location>
</feature>
<dbReference type="InterPro" id="IPR019109">
    <property type="entry name" value="MamF_MmsF"/>
</dbReference>
<evidence type="ECO:0000313" key="6">
    <source>
        <dbReference type="EMBL" id="GAA2116148.1"/>
    </source>
</evidence>
<evidence type="ECO:0000256" key="4">
    <source>
        <dbReference type="ARBA" id="ARBA00023136"/>
    </source>
</evidence>
<name>A0ABP5JFI4_9MICC</name>
<keyword evidence="7" id="KW-1185">Reference proteome</keyword>
<proteinExistence type="predicted"/>
<evidence type="ECO:0000256" key="3">
    <source>
        <dbReference type="ARBA" id="ARBA00022989"/>
    </source>
</evidence>
<dbReference type="Proteomes" id="UP001500166">
    <property type="component" value="Unassembled WGS sequence"/>
</dbReference>
<evidence type="ECO:0008006" key="8">
    <source>
        <dbReference type="Google" id="ProtNLM"/>
    </source>
</evidence>
<dbReference type="RefSeq" id="WP_344224342.1">
    <property type="nucleotide sequence ID" value="NZ_BAAAQA010000015.1"/>
</dbReference>
<dbReference type="Pfam" id="PF09685">
    <property type="entry name" value="MamF_MmsF"/>
    <property type="match status" value="1"/>
</dbReference>
<comment type="subcellular location">
    <subcellularLocation>
        <location evidence="1">Membrane</location>
        <topology evidence="1">Multi-pass membrane protein</topology>
    </subcellularLocation>
</comment>
<comment type="caution">
    <text evidence="6">The sequence shown here is derived from an EMBL/GenBank/DDBJ whole genome shotgun (WGS) entry which is preliminary data.</text>
</comment>
<feature type="transmembrane region" description="Helical" evidence="5">
    <location>
        <begin position="78"/>
        <end position="95"/>
    </location>
</feature>
<reference evidence="7" key="1">
    <citation type="journal article" date="2019" name="Int. J. Syst. Evol. Microbiol.">
        <title>The Global Catalogue of Microorganisms (GCM) 10K type strain sequencing project: providing services to taxonomists for standard genome sequencing and annotation.</title>
        <authorList>
            <consortium name="The Broad Institute Genomics Platform"/>
            <consortium name="The Broad Institute Genome Sequencing Center for Infectious Disease"/>
            <person name="Wu L."/>
            <person name="Ma J."/>
        </authorList>
    </citation>
    <scope>NUCLEOTIDE SEQUENCE [LARGE SCALE GENOMIC DNA]</scope>
    <source>
        <strain evidence="7">JCM 15914</strain>
    </source>
</reference>
<gene>
    <name evidence="6" type="ORF">GCM10009824_14610</name>
</gene>
<keyword evidence="2 5" id="KW-0812">Transmembrane</keyword>
<organism evidence="6 7">
    <name type="scientific">Kocuria atrinae</name>
    <dbReference type="NCBI Taxonomy" id="592377"/>
    <lineage>
        <taxon>Bacteria</taxon>
        <taxon>Bacillati</taxon>
        <taxon>Actinomycetota</taxon>
        <taxon>Actinomycetes</taxon>
        <taxon>Micrococcales</taxon>
        <taxon>Micrococcaceae</taxon>
        <taxon>Kocuria</taxon>
    </lineage>
</organism>
<protein>
    <recommendedName>
        <fullName evidence="8">DUF4870 domain-containing protein</fullName>
    </recommendedName>
</protein>
<keyword evidence="4 5" id="KW-0472">Membrane</keyword>
<dbReference type="EMBL" id="BAAAQA010000015">
    <property type="protein sequence ID" value="GAA2116148.1"/>
    <property type="molecule type" value="Genomic_DNA"/>
</dbReference>
<evidence type="ECO:0000313" key="7">
    <source>
        <dbReference type="Proteomes" id="UP001500166"/>
    </source>
</evidence>
<feature type="transmembrane region" description="Helical" evidence="5">
    <location>
        <begin position="39"/>
        <end position="58"/>
    </location>
</feature>